<feature type="compositionally biased region" description="Polar residues" evidence="2">
    <location>
        <begin position="517"/>
        <end position="538"/>
    </location>
</feature>
<gene>
    <name evidence="4" type="primary">PowCR01_000119600</name>
    <name evidence="4" type="ORF">POWCR01_000119600</name>
</gene>
<evidence type="ECO:0000256" key="2">
    <source>
        <dbReference type="SAM" id="MobiDB-lite"/>
    </source>
</evidence>
<dbReference type="VEuPathDB" id="PlasmoDB:POWCR01_000119600"/>
<dbReference type="EMBL" id="FLRJ01000383">
    <property type="protein sequence ID" value="SBT74821.1"/>
    <property type="molecule type" value="Genomic_DNA"/>
</dbReference>
<feature type="compositionally biased region" description="Low complexity" evidence="2">
    <location>
        <begin position="350"/>
        <end position="371"/>
    </location>
</feature>
<name>A0A1C3KLF0_PLAOA</name>
<feature type="compositionally biased region" description="Low complexity" evidence="2">
    <location>
        <begin position="381"/>
        <end position="398"/>
    </location>
</feature>
<feature type="compositionally biased region" description="Polar residues" evidence="2">
    <location>
        <begin position="498"/>
        <end position="508"/>
    </location>
</feature>
<keyword evidence="1" id="KW-0175">Coiled coil</keyword>
<feature type="compositionally biased region" description="Basic and acidic residues" evidence="2">
    <location>
        <begin position="240"/>
        <end position="256"/>
    </location>
</feature>
<evidence type="ECO:0000259" key="3">
    <source>
        <dbReference type="Pfam" id="PF12879"/>
    </source>
</evidence>
<reference evidence="4 5" key="1">
    <citation type="submission" date="2016-06" db="EMBL/GenBank/DDBJ databases">
        <authorList>
            <consortium name="Pathogen Informatics"/>
        </authorList>
    </citation>
    <scope>NUCLEOTIDE SEQUENCE [LARGE SCALE GENOMIC DNA]</scope>
</reference>
<protein>
    <submittedName>
        <fullName evidence="4">SICA C-terminal inner membrane domain containing protein, putative</fullName>
    </submittedName>
</protein>
<dbReference type="AlphaFoldDB" id="A0A1C3KLF0"/>
<feature type="compositionally biased region" description="Low complexity" evidence="2">
    <location>
        <begin position="461"/>
        <end position="470"/>
    </location>
</feature>
<dbReference type="InterPro" id="IPR024288">
    <property type="entry name" value="SICA_C"/>
</dbReference>
<proteinExistence type="predicted"/>
<sequence>MADDSEITTLTRYIPVDFFLGMIESDIKNFIHTYGHKKCGLRQEELCDKIKEIIPEKKKIIFAHMNARAQQKWSTEWNKQRSKYFSKLYDEEGFINMCFPNKYPKKNQSLNQLLSKYIQFCKEKDVRRAAVVENPVFSECVQYNSWIESQRKSFTNEYLHNVRNFTSKTVDKYFSTKDHPGGHDPRPTYLNSKLNCIQYKPPPISHPQIPVAKAPTNELQPLTESNIISGSQGKDGGSVTDKDSESSKTKPEENKTQRPKSHTPDSQIPAPSKTEGDGTHTGQATHVTPKAPGSLVNRDGEKKESIPIQGEPSTDRLQNARDEDPPQTKSPPLSPKDTSPISATQSVPAPTTTSLFSTPTTIINTTSSQTPVTSPNLTITSDSSANSSSPLPSNLLPPTADTNGQDRAPQSSTTLGTLESTHPNKSVLSTEPTDSSLPQHQDPVLTVSPDVTTANEPGTPPSSSASAITTTVTTTTTSLVAVTSPIMSITQGSILFTQQDPSASSSQEAPHKPVSSGPKTTVHNKEPQQTVIHQTTSIGGRDNGGISVPTQTDGNKIITLSENTPQQSKDLSLLSNTSLPEGAQPDESTYESPNITVHEWEDPNLVGQTVENDLYTKLLKINRYKQEMQKRKKKNKKTLIEVHMEVLEQYKNDEWELHKGDFLEICLRGFMNEENNTYSKLPNSELIVNDIKSEKTIEDIQKQEILWNNWIENHRNILEQWKKEEWFHILKNKWRNEEQKCKEKNDKLQENILNEQDTYSIVSQKDIWKQWISKQATLVKMFNQEDWFKELVDEQNKEKNNYHINEYNNISVTSKIGLKNKKTNHEEGRSKNIIQKLMVQIHMMVLEECIKEDIIRNKESSIDNFIQDIHKQNNYDEKRNIPLYNKDD</sequence>
<feature type="region of interest" description="Disordered" evidence="2">
    <location>
        <begin position="498"/>
        <end position="553"/>
    </location>
</feature>
<feature type="coiled-coil region" evidence="1">
    <location>
        <begin position="731"/>
        <end position="758"/>
    </location>
</feature>
<evidence type="ECO:0000313" key="4">
    <source>
        <dbReference type="EMBL" id="SBT74821.1"/>
    </source>
</evidence>
<feature type="compositionally biased region" description="Polar residues" evidence="2">
    <location>
        <begin position="336"/>
        <end position="349"/>
    </location>
</feature>
<accession>A0A1C3KLF0</accession>
<dbReference type="Proteomes" id="UP000243200">
    <property type="component" value="Unassembled WGS sequence"/>
</dbReference>
<dbReference type="VEuPathDB" id="PlasmoDB:PocGH01_00185300"/>
<evidence type="ECO:0000313" key="5">
    <source>
        <dbReference type="Proteomes" id="UP000243200"/>
    </source>
</evidence>
<feature type="compositionally biased region" description="Polar residues" evidence="2">
    <location>
        <begin position="400"/>
        <end position="439"/>
    </location>
</feature>
<dbReference type="Pfam" id="PF12879">
    <property type="entry name" value="SICA_C"/>
    <property type="match status" value="1"/>
</dbReference>
<organism evidence="4 5">
    <name type="scientific">Plasmodium ovale</name>
    <name type="common">malaria parasite P. ovale</name>
    <dbReference type="NCBI Taxonomy" id="36330"/>
    <lineage>
        <taxon>Eukaryota</taxon>
        <taxon>Sar</taxon>
        <taxon>Alveolata</taxon>
        <taxon>Apicomplexa</taxon>
        <taxon>Aconoidasida</taxon>
        <taxon>Haemosporida</taxon>
        <taxon>Plasmodiidae</taxon>
        <taxon>Plasmodium</taxon>
        <taxon>Plasmodium (Plasmodium)</taxon>
    </lineage>
</organism>
<dbReference type="VEuPathDB" id="PlasmoDB:PocGH01_00166300"/>
<evidence type="ECO:0000256" key="1">
    <source>
        <dbReference type="SAM" id="Coils"/>
    </source>
</evidence>
<feature type="region of interest" description="Disordered" evidence="2">
    <location>
        <begin position="224"/>
        <end position="470"/>
    </location>
</feature>
<feature type="domain" description="Schizont-infected cell agglutination C-terminal" evidence="3">
    <location>
        <begin position="633"/>
        <end position="695"/>
    </location>
</feature>